<name>A0A5D6UTT3_9BACT</name>
<comment type="caution">
    <text evidence="2">The sequence shown here is derived from an EMBL/GenBank/DDBJ whole genome shotgun (WGS) entry which is preliminary data.</text>
</comment>
<feature type="transmembrane region" description="Helical" evidence="1">
    <location>
        <begin position="30"/>
        <end position="53"/>
    </location>
</feature>
<proteinExistence type="predicted"/>
<dbReference type="Proteomes" id="UP000322791">
    <property type="component" value="Unassembled WGS sequence"/>
</dbReference>
<evidence type="ECO:0000313" key="2">
    <source>
        <dbReference type="EMBL" id="TYZ06042.1"/>
    </source>
</evidence>
<sequence length="193" mass="20545">MRVSCGSTRILPPYHAVASLESTAVSSRPVLRVAAVCGVITGVLCICWVLFLYKTGNNPYGPKRTLSDFFPPLAAIVSQLLLRRQYADGPGLLKAVGVGLLTTLLAAAVAATGLYLFAQSAGPGLIEQHLAEAHKMLAAAKPLYAKESNGLQQYEATLRNLARTPQAFAQDEFLKKILLGIVVGIPGGIFLRK</sequence>
<keyword evidence="1" id="KW-0472">Membrane</keyword>
<keyword evidence="1" id="KW-0812">Transmembrane</keyword>
<keyword evidence="1" id="KW-1133">Transmembrane helix</keyword>
<protein>
    <submittedName>
        <fullName evidence="2">DUF4199 domain-containing protein</fullName>
    </submittedName>
</protein>
<dbReference type="InterPro" id="IPR025250">
    <property type="entry name" value="DUF4199"/>
</dbReference>
<gene>
    <name evidence="2" type="ORF">FY528_19545</name>
</gene>
<accession>A0A5D6UTT3</accession>
<dbReference type="AlphaFoldDB" id="A0A5D6UTT3"/>
<dbReference type="EMBL" id="VTHL01000030">
    <property type="protein sequence ID" value="TYZ06042.1"/>
    <property type="molecule type" value="Genomic_DNA"/>
</dbReference>
<evidence type="ECO:0000256" key="1">
    <source>
        <dbReference type="SAM" id="Phobius"/>
    </source>
</evidence>
<feature type="transmembrane region" description="Helical" evidence="1">
    <location>
        <begin position="95"/>
        <end position="118"/>
    </location>
</feature>
<keyword evidence="3" id="KW-1185">Reference proteome</keyword>
<reference evidence="2 3" key="1">
    <citation type="submission" date="2019-08" db="EMBL/GenBank/DDBJ databases">
        <authorList>
            <person name="Seo M.-J."/>
        </authorList>
    </citation>
    <scope>NUCLEOTIDE SEQUENCE [LARGE SCALE GENOMIC DNA]</scope>
    <source>
        <strain evidence="2 3">KIGAM108</strain>
    </source>
</reference>
<dbReference type="Pfam" id="PF13858">
    <property type="entry name" value="DUF4199"/>
    <property type="match status" value="1"/>
</dbReference>
<evidence type="ECO:0000313" key="3">
    <source>
        <dbReference type="Proteomes" id="UP000322791"/>
    </source>
</evidence>
<organism evidence="2 3">
    <name type="scientific">Hymenobacter lutimineralis</name>
    <dbReference type="NCBI Taxonomy" id="2606448"/>
    <lineage>
        <taxon>Bacteria</taxon>
        <taxon>Pseudomonadati</taxon>
        <taxon>Bacteroidota</taxon>
        <taxon>Cytophagia</taxon>
        <taxon>Cytophagales</taxon>
        <taxon>Hymenobacteraceae</taxon>
        <taxon>Hymenobacter</taxon>
    </lineage>
</organism>